<comment type="caution">
    <text evidence="4">The sequence shown here is derived from an EMBL/GenBank/DDBJ whole genome shotgun (WGS) entry which is preliminary data.</text>
</comment>
<accession>A0A2G8LGI2</accession>
<feature type="compositionally biased region" description="Polar residues" evidence="1">
    <location>
        <begin position="11"/>
        <end position="21"/>
    </location>
</feature>
<feature type="domain" description="Band 7" evidence="3">
    <location>
        <begin position="56"/>
        <end position="172"/>
    </location>
</feature>
<keyword evidence="5" id="KW-1185">Reference proteome</keyword>
<evidence type="ECO:0000313" key="4">
    <source>
        <dbReference type="EMBL" id="PIK59361.1"/>
    </source>
</evidence>
<dbReference type="Proteomes" id="UP000230750">
    <property type="component" value="Unassembled WGS sequence"/>
</dbReference>
<gene>
    <name evidence="4" type="ORF">BSL78_03732</name>
</gene>
<feature type="region of interest" description="Disordered" evidence="1">
    <location>
        <begin position="1"/>
        <end position="21"/>
    </location>
</feature>
<reference evidence="4 5" key="1">
    <citation type="journal article" date="2017" name="PLoS Biol.">
        <title>The sea cucumber genome provides insights into morphological evolution and visceral regeneration.</title>
        <authorList>
            <person name="Zhang X."/>
            <person name="Sun L."/>
            <person name="Yuan J."/>
            <person name="Sun Y."/>
            <person name="Gao Y."/>
            <person name="Zhang L."/>
            <person name="Li S."/>
            <person name="Dai H."/>
            <person name="Hamel J.F."/>
            <person name="Liu C."/>
            <person name="Yu Y."/>
            <person name="Liu S."/>
            <person name="Lin W."/>
            <person name="Guo K."/>
            <person name="Jin S."/>
            <person name="Xu P."/>
            <person name="Storey K.B."/>
            <person name="Huan P."/>
            <person name="Zhang T."/>
            <person name="Zhou Y."/>
            <person name="Zhang J."/>
            <person name="Lin C."/>
            <person name="Li X."/>
            <person name="Xing L."/>
            <person name="Huo D."/>
            <person name="Sun M."/>
            <person name="Wang L."/>
            <person name="Mercier A."/>
            <person name="Li F."/>
            <person name="Yang H."/>
            <person name="Xiang J."/>
        </authorList>
    </citation>
    <scope>NUCLEOTIDE SEQUENCE [LARGE SCALE GENOMIC DNA]</scope>
    <source>
        <strain evidence="4">Shaxun</strain>
        <tissue evidence="4">Muscle</tissue>
    </source>
</reference>
<dbReference type="Pfam" id="PF01145">
    <property type="entry name" value="Band_7"/>
    <property type="match status" value="1"/>
</dbReference>
<organism evidence="4 5">
    <name type="scientific">Stichopus japonicus</name>
    <name type="common">Sea cucumber</name>
    <dbReference type="NCBI Taxonomy" id="307972"/>
    <lineage>
        <taxon>Eukaryota</taxon>
        <taxon>Metazoa</taxon>
        <taxon>Echinodermata</taxon>
        <taxon>Eleutherozoa</taxon>
        <taxon>Echinozoa</taxon>
        <taxon>Holothuroidea</taxon>
        <taxon>Aspidochirotacea</taxon>
        <taxon>Aspidochirotida</taxon>
        <taxon>Stichopodidae</taxon>
        <taxon>Apostichopus</taxon>
    </lineage>
</organism>
<evidence type="ECO:0000313" key="5">
    <source>
        <dbReference type="Proteomes" id="UP000230750"/>
    </source>
</evidence>
<feature type="transmembrane region" description="Helical" evidence="2">
    <location>
        <begin position="28"/>
        <end position="45"/>
    </location>
</feature>
<evidence type="ECO:0000256" key="2">
    <source>
        <dbReference type="SAM" id="Phobius"/>
    </source>
</evidence>
<keyword evidence="2" id="KW-0472">Membrane</keyword>
<dbReference type="OrthoDB" id="5986675at2759"/>
<evidence type="ECO:0000259" key="3">
    <source>
        <dbReference type="Pfam" id="PF01145"/>
    </source>
</evidence>
<evidence type="ECO:0000256" key="1">
    <source>
        <dbReference type="SAM" id="MobiDB-lite"/>
    </source>
</evidence>
<dbReference type="EMBL" id="MRZV01000085">
    <property type="protein sequence ID" value="PIK59361.1"/>
    <property type="molecule type" value="Genomic_DNA"/>
</dbReference>
<keyword evidence="2" id="KW-0812">Transmembrane</keyword>
<keyword evidence="2" id="KW-1133">Transmembrane helix</keyword>
<protein>
    <recommendedName>
        <fullName evidence="3">Band 7 domain-containing protein</fullName>
    </recommendedName>
</protein>
<sequence>MNEDRDGGRSTPESSISQSNHNSRRTEMFAVLAFGIAILLTIFLARSFKGIEYNQFGFKRRKASGKVDTDTVYSGGRYPIGITFNFKTFPADAHILELWNLEVFTSDRLQVSLDCALQYFLRIEDLKLLHDNYDLQYESVLEDSARDAIKSAATRFSTRDYGIIRGEIEEALFVAARVRLGGLCCPIWCDLPTGGCNSTGCIPRESDSCGPDQLGLFASVRFFQLLYVEIDPNVMPKSEDADSEEDAKKEVFLQSSQLVRLETLKMASTLNNFLLRIFLSYLCCPEHILFHFHPRFMFMNTDYILRRIGHIFRIPV</sequence>
<dbReference type="AlphaFoldDB" id="A0A2G8LGI2"/>
<dbReference type="InterPro" id="IPR001107">
    <property type="entry name" value="Band_7"/>
</dbReference>
<proteinExistence type="predicted"/>
<name>A0A2G8LGI2_STIJA</name>